<feature type="region of interest" description="Disordered" evidence="1">
    <location>
        <begin position="204"/>
        <end position="250"/>
    </location>
</feature>
<dbReference type="PANTHER" id="PTHR31065">
    <property type="entry name" value="PLATZ TRANSCRIPTION FACTOR FAMILY PROTEIN"/>
    <property type="match status" value="1"/>
</dbReference>
<feature type="compositionally biased region" description="Polar residues" evidence="1">
    <location>
        <begin position="206"/>
        <end position="219"/>
    </location>
</feature>
<proteinExistence type="predicted"/>
<dbReference type="InterPro" id="IPR006734">
    <property type="entry name" value="PLATZ"/>
</dbReference>
<evidence type="ECO:0000256" key="1">
    <source>
        <dbReference type="SAM" id="MobiDB-lite"/>
    </source>
</evidence>
<gene>
    <name evidence="2" type="ORF">SDJN03_05158</name>
</gene>
<organism evidence="2 3">
    <name type="scientific">Cucurbita argyrosperma subsp. sororia</name>
    <dbReference type="NCBI Taxonomy" id="37648"/>
    <lineage>
        <taxon>Eukaryota</taxon>
        <taxon>Viridiplantae</taxon>
        <taxon>Streptophyta</taxon>
        <taxon>Embryophyta</taxon>
        <taxon>Tracheophyta</taxon>
        <taxon>Spermatophyta</taxon>
        <taxon>Magnoliopsida</taxon>
        <taxon>eudicotyledons</taxon>
        <taxon>Gunneridae</taxon>
        <taxon>Pentapetalae</taxon>
        <taxon>rosids</taxon>
        <taxon>fabids</taxon>
        <taxon>Cucurbitales</taxon>
        <taxon>Cucurbitaceae</taxon>
        <taxon>Cucurbiteae</taxon>
        <taxon>Cucurbita</taxon>
    </lineage>
</organism>
<protein>
    <recommendedName>
        <fullName evidence="4">PLATZ transcription factor family protein</fullName>
    </recommendedName>
</protein>
<dbReference type="Proteomes" id="UP000685013">
    <property type="component" value="Chromosome 4"/>
</dbReference>
<accession>A0AAV6NLJ9</accession>
<name>A0AAV6NLJ9_9ROSI</name>
<dbReference type="AlphaFoldDB" id="A0AAV6NLJ9"/>
<dbReference type="PANTHER" id="PTHR31065:SF41">
    <property type="entry name" value="PLATZ TRANSCRIPTION FACTOR FAMILY PROTEIN"/>
    <property type="match status" value="1"/>
</dbReference>
<keyword evidence="3" id="KW-1185">Reference proteome</keyword>
<dbReference type="Pfam" id="PF04640">
    <property type="entry name" value="PLATZ"/>
    <property type="match status" value="1"/>
</dbReference>
<dbReference type="EMBL" id="JAGKQH010000004">
    <property type="protein sequence ID" value="KAG6599925.1"/>
    <property type="molecule type" value="Genomic_DNA"/>
</dbReference>
<comment type="caution">
    <text evidence="2">The sequence shown here is derived from an EMBL/GenBank/DDBJ whole genome shotgun (WGS) entry which is preliminary data.</text>
</comment>
<evidence type="ECO:0008006" key="4">
    <source>
        <dbReference type="Google" id="ProtNLM"/>
    </source>
</evidence>
<evidence type="ECO:0000313" key="2">
    <source>
        <dbReference type="EMBL" id="KAG6599925.1"/>
    </source>
</evidence>
<evidence type="ECO:0000313" key="3">
    <source>
        <dbReference type="Proteomes" id="UP000685013"/>
    </source>
</evidence>
<sequence>MSKEIPQLNPICPPLPLCPCTGFSLRPAIGRICYNYASSLVKRMETDWLGTLLNTKFFASCDLHPNLRKNEKNKFCIDCSVSFCKNCTVHDLHRQVHIWKYVYHEVVRVQDTEKYFRCSEIHTYKVNGEISVHLNSRGQSVDAKPPKAKSGGSCEDCGRYVQYPNRFCSIACKVSVNSKLKDQSIRTIVSLSPDFGNLSFKEKTSAETNASELESTISIAESREETKASPSSSQPRKRRRKDTPHRSPSF</sequence>
<feature type="non-terminal residue" evidence="2">
    <location>
        <position position="1"/>
    </location>
</feature>
<reference evidence="2 3" key="1">
    <citation type="journal article" date="2021" name="Hortic Res">
        <title>The domestication of Cucurbita argyrosperma as revealed by the genome of its wild relative.</title>
        <authorList>
            <person name="Barrera-Redondo J."/>
            <person name="Sanchez-de la Vega G."/>
            <person name="Aguirre-Liguori J.A."/>
            <person name="Castellanos-Morales G."/>
            <person name="Gutierrez-Guerrero Y.T."/>
            <person name="Aguirre-Dugua X."/>
            <person name="Aguirre-Planter E."/>
            <person name="Tenaillon M.I."/>
            <person name="Lira-Saade R."/>
            <person name="Eguiarte L.E."/>
        </authorList>
    </citation>
    <scope>NUCLEOTIDE SEQUENCE [LARGE SCALE GENOMIC DNA]</scope>
    <source>
        <strain evidence="2">JBR-2021</strain>
    </source>
</reference>